<comment type="caution">
    <text evidence="1">The sequence shown here is derived from an EMBL/GenBank/DDBJ whole genome shotgun (WGS) entry which is preliminary data.</text>
</comment>
<protein>
    <submittedName>
        <fullName evidence="1">Uncharacterized protein</fullName>
    </submittedName>
</protein>
<dbReference type="AlphaFoldDB" id="A0A4C1X8H1"/>
<gene>
    <name evidence="1" type="ORF">EVAR_45520_1</name>
</gene>
<dbReference type="EMBL" id="BGZK01000759">
    <property type="protein sequence ID" value="GBP59340.1"/>
    <property type="molecule type" value="Genomic_DNA"/>
</dbReference>
<reference evidence="1 2" key="1">
    <citation type="journal article" date="2019" name="Commun. Biol.">
        <title>The bagworm genome reveals a unique fibroin gene that provides high tensile strength.</title>
        <authorList>
            <person name="Kono N."/>
            <person name="Nakamura H."/>
            <person name="Ohtoshi R."/>
            <person name="Tomita M."/>
            <person name="Numata K."/>
            <person name="Arakawa K."/>
        </authorList>
    </citation>
    <scope>NUCLEOTIDE SEQUENCE [LARGE SCALE GENOMIC DNA]</scope>
</reference>
<evidence type="ECO:0000313" key="1">
    <source>
        <dbReference type="EMBL" id="GBP59340.1"/>
    </source>
</evidence>
<organism evidence="1 2">
    <name type="scientific">Eumeta variegata</name>
    <name type="common">Bagworm moth</name>
    <name type="synonym">Eumeta japonica</name>
    <dbReference type="NCBI Taxonomy" id="151549"/>
    <lineage>
        <taxon>Eukaryota</taxon>
        <taxon>Metazoa</taxon>
        <taxon>Ecdysozoa</taxon>
        <taxon>Arthropoda</taxon>
        <taxon>Hexapoda</taxon>
        <taxon>Insecta</taxon>
        <taxon>Pterygota</taxon>
        <taxon>Neoptera</taxon>
        <taxon>Endopterygota</taxon>
        <taxon>Lepidoptera</taxon>
        <taxon>Glossata</taxon>
        <taxon>Ditrysia</taxon>
        <taxon>Tineoidea</taxon>
        <taxon>Psychidae</taxon>
        <taxon>Oiketicinae</taxon>
        <taxon>Eumeta</taxon>
    </lineage>
</organism>
<keyword evidence="2" id="KW-1185">Reference proteome</keyword>
<proteinExistence type="predicted"/>
<sequence>MGDDDAAPEQVAGAAFGRSGADCNRRRRPLRDCFDQFLCHFCWFYFVLLKNMKKISYSYLRGRQRAGNSSGIPRVHGQRSEKIARLCRTSIAERLTVAAGRALCDGPAVDDEPHCLCTRINPRSALCRKRRGRAAVRWTFVAPALDATDTVLNRPLIWLARMYRRENQPPHNGDAAYISDGRRAPAIIGTARYDGRTIQSGNRKWALCNKGSIVRRGRRPGARGPELVFV</sequence>
<accession>A0A4C1X8H1</accession>
<name>A0A4C1X8H1_EUMVA</name>
<dbReference type="Proteomes" id="UP000299102">
    <property type="component" value="Unassembled WGS sequence"/>
</dbReference>
<evidence type="ECO:0000313" key="2">
    <source>
        <dbReference type="Proteomes" id="UP000299102"/>
    </source>
</evidence>